<dbReference type="InterPro" id="IPR032872">
    <property type="entry name" value="WAK_assoc_C"/>
</dbReference>
<gene>
    <name evidence="6" type="ORF">Scep_002415</name>
</gene>
<dbReference type="PANTHER" id="PTHR33355">
    <property type="entry name" value="WALL-ASSOCIATED RECEPTOR KINASE CARBOXY-TERMINAL PROTEIN-RELATED"/>
    <property type="match status" value="1"/>
</dbReference>
<sequence length="325" mass="34409">MKLASSSVAFAAFGMLRRQNVNPSNFLSYYLLLQLVIPTLVSSSQPACKSKCGSLDIQFPLGSGHGCGSPRFYPYVTCEGEGDAEHLVLTTHTGTYPITSISYATSTLTISPPLMSNCSSMYPSPASFGIDWASPFHLGSSAFILLACSTTSNTICDVSYAHLCASIHSCPAISSLGLSPFAPTTSCCVYSPSNLNTKGDLDLQTLKCNAYSSVVSLGDVPTDPNLWDYGIELKFMGEAGFDSNILEASCRGCERSEGICGYAPPRNDFVCVCNGMNSSGAGASCNSNHGVPYSWGSYDDQSKSCSLAQAFVVNMLLLSLVTLLM</sequence>
<evidence type="ECO:0000259" key="4">
    <source>
        <dbReference type="Pfam" id="PF13947"/>
    </source>
</evidence>
<dbReference type="Proteomes" id="UP001419268">
    <property type="component" value="Unassembled WGS sequence"/>
</dbReference>
<dbReference type="GO" id="GO:0030247">
    <property type="term" value="F:polysaccharide binding"/>
    <property type="evidence" value="ECO:0007669"/>
    <property type="project" value="InterPro"/>
</dbReference>
<dbReference type="Pfam" id="PF13947">
    <property type="entry name" value="GUB_WAK_bind"/>
    <property type="match status" value="1"/>
</dbReference>
<comment type="caution">
    <text evidence="6">The sequence shown here is derived from an EMBL/GenBank/DDBJ whole genome shotgun (WGS) entry which is preliminary data.</text>
</comment>
<dbReference type="AlphaFoldDB" id="A0AAP0LDX8"/>
<evidence type="ECO:0008006" key="8">
    <source>
        <dbReference type="Google" id="ProtNLM"/>
    </source>
</evidence>
<reference evidence="6 7" key="1">
    <citation type="submission" date="2024-01" db="EMBL/GenBank/DDBJ databases">
        <title>Genome assemblies of Stephania.</title>
        <authorList>
            <person name="Yang L."/>
        </authorList>
    </citation>
    <scope>NUCLEOTIDE SEQUENCE [LARGE SCALE GENOMIC DNA]</scope>
    <source>
        <strain evidence="6">JXDWG</strain>
        <tissue evidence="6">Leaf</tissue>
    </source>
</reference>
<name>A0AAP0LDX8_9MAGN</name>
<dbReference type="Pfam" id="PF14380">
    <property type="entry name" value="WAK_assoc"/>
    <property type="match status" value="1"/>
</dbReference>
<organism evidence="6 7">
    <name type="scientific">Stephania cephalantha</name>
    <dbReference type="NCBI Taxonomy" id="152367"/>
    <lineage>
        <taxon>Eukaryota</taxon>
        <taxon>Viridiplantae</taxon>
        <taxon>Streptophyta</taxon>
        <taxon>Embryophyta</taxon>
        <taxon>Tracheophyta</taxon>
        <taxon>Spermatophyta</taxon>
        <taxon>Magnoliopsida</taxon>
        <taxon>Ranunculales</taxon>
        <taxon>Menispermaceae</taxon>
        <taxon>Menispermoideae</taxon>
        <taxon>Cissampelideae</taxon>
        <taxon>Stephania</taxon>
    </lineage>
</organism>
<evidence type="ECO:0000313" key="7">
    <source>
        <dbReference type="Proteomes" id="UP001419268"/>
    </source>
</evidence>
<feature type="domain" description="Wall-associated receptor kinase C-terminal" evidence="5">
    <location>
        <begin position="236"/>
        <end position="275"/>
    </location>
</feature>
<protein>
    <recommendedName>
        <fullName evidence="8">Wall-associated receptor kinase galacturonan-binding domain-containing protein</fullName>
    </recommendedName>
</protein>
<evidence type="ECO:0000259" key="5">
    <source>
        <dbReference type="Pfam" id="PF14380"/>
    </source>
</evidence>
<dbReference type="EMBL" id="JBBNAG010000001">
    <property type="protein sequence ID" value="KAK9167224.1"/>
    <property type="molecule type" value="Genomic_DNA"/>
</dbReference>
<evidence type="ECO:0000256" key="2">
    <source>
        <dbReference type="ARBA" id="ARBA00022729"/>
    </source>
</evidence>
<evidence type="ECO:0000313" key="6">
    <source>
        <dbReference type="EMBL" id="KAK9167224.1"/>
    </source>
</evidence>
<comment type="subcellular location">
    <subcellularLocation>
        <location evidence="1">Membrane</location>
        <topology evidence="1">Single-pass membrane protein</topology>
    </subcellularLocation>
</comment>
<accession>A0AAP0LDX8</accession>
<keyword evidence="7" id="KW-1185">Reference proteome</keyword>
<keyword evidence="2" id="KW-0732">Signal</keyword>
<evidence type="ECO:0000256" key="3">
    <source>
        <dbReference type="ARBA" id="ARBA00023180"/>
    </source>
</evidence>
<feature type="domain" description="Wall-associated receptor kinase galacturonan-binding" evidence="4">
    <location>
        <begin position="48"/>
        <end position="111"/>
    </location>
</feature>
<dbReference type="PANTHER" id="PTHR33355:SF1">
    <property type="entry name" value="WALL-ASSOCIATED RECEPTOR KINASE-LIKE 15"/>
    <property type="match status" value="1"/>
</dbReference>
<evidence type="ECO:0000256" key="1">
    <source>
        <dbReference type="ARBA" id="ARBA00004167"/>
    </source>
</evidence>
<dbReference type="GO" id="GO:0016020">
    <property type="term" value="C:membrane"/>
    <property type="evidence" value="ECO:0007669"/>
    <property type="project" value="UniProtKB-SubCell"/>
</dbReference>
<proteinExistence type="predicted"/>
<keyword evidence="3" id="KW-0325">Glycoprotein</keyword>
<dbReference type="InterPro" id="IPR025287">
    <property type="entry name" value="WAK_GUB"/>
</dbReference>